<feature type="signal peptide" evidence="2">
    <location>
        <begin position="1"/>
        <end position="21"/>
    </location>
</feature>
<gene>
    <name evidence="3" type="ORF">GENT11_05180</name>
</gene>
<sequence length="403" mass="41661">MKRGIVIIVFSLVFLSGKAQTGIGTTTPDASAKLDVSATNKGFLPPRVTLTSSSDATTIPTPATGLLVYNTGYNAGLAAGYYYWNGAVWTTIATAGGSGSVAAEFGAQFLTSNVLVTSPTPVDLITFTLPSAGTWEVISFMRAQGTPGFAAEFAVFDSSNVVVPNSEIICAFGESASTGTGVIRITTTGAAVFKLKGFASTQSFTAFTDHNGRTGVTWKKLSGNSAMTVINFGDIKTGIQIGDHNGWVLLNGRAKSSLSITQRAQADLLGIGTNLPNAANAFLVQNGTALGSVTGSNTKTIVRSNLPDVTLGGTTSSEGNHTHTTRVNSQGTTTVSSNTVNAMAEAQNNWTAGAAVSNANVLNDSGNHFHLIYTNSINGGVTQTALDITPRSLSVNTFIYLGF</sequence>
<protein>
    <recommendedName>
        <fullName evidence="5">Tail fiber protein</fullName>
    </recommendedName>
</protein>
<evidence type="ECO:0008006" key="5">
    <source>
        <dbReference type="Google" id="ProtNLM"/>
    </source>
</evidence>
<evidence type="ECO:0000313" key="4">
    <source>
        <dbReference type="Proteomes" id="UP001319865"/>
    </source>
</evidence>
<reference evidence="3 4" key="1">
    <citation type="journal article" date="2022" name="Int. J. Syst. Evol. Microbiol.">
        <title>Flavobacterium ammonificans sp. nov. and Flavobacterium ammoniigenes sp. nov., ammonifying bacteria isolated from surface river water.</title>
        <authorList>
            <person name="Watanabe K."/>
            <person name="Kitamura T."/>
            <person name="Ogata Y."/>
            <person name="Shindo C."/>
            <person name="Suda W."/>
        </authorList>
    </citation>
    <scope>NUCLEOTIDE SEQUENCE [LARGE SCALE GENOMIC DNA]</scope>
    <source>
        <strain evidence="3 4">GENT11</strain>
    </source>
</reference>
<dbReference type="Proteomes" id="UP001319865">
    <property type="component" value="Chromosome"/>
</dbReference>
<organism evidence="3 4">
    <name type="scientific">Flavobacterium ammonificans</name>
    <dbReference type="NCBI Taxonomy" id="1751056"/>
    <lineage>
        <taxon>Bacteria</taxon>
        <taxon>Pseudomonadati</taxon>
        <taxon>Bacteroidota</taxon>
        <taxon>Flavobacteriia</taxon>
        <taxon>Flavobacteriales</taxon>
        <taxon>Flavobacteriaceae</taxon>
        <taxon>Flavobacterium</taxon>
    </lineage>
</organism>
<dbReference type="EMBL" id="AP025183">
    <property type="protein sequence ID" value="BDB52206.1"/>
    <property type="molecule type" value="Genomic_DNA"/>
</dbReference>
<evidence type="ECO:0000256" key="1">
    <source>
        <dbReference type="SAM" id="MobiDB-lite"/>
    </source>
</evidence>
<accession>A0ABN6KSV2</accession>
<feature type="region of interest" description="Disordered" evidence="1">
    <location>
        <begin position="306"/>
        <end position="333"/>
    </location>
</feature>
<dbReference type="RefSeq" id="WP_229330902.1">
    <property type="nucleotide sequence ID" value="NZ_AP025183.1"/>
</dbReference>
<keyword evidence="4" id="KW-1185">Reference proteome</keyword>
<reference evidence="3 4" key="2">
    <citation type="journal article" date="2022" name="Microorganisms">
        <title>Complete Genome Sequences of Two Flavobacterium ammonificans Strains and a Flavobacterium ammoniigenes Strain of Ammonifying Bacterioplankton Isolated from Surface River Water.</title>
        <authorList>
            <person name="Suda W."/>
            <person name="Ogata Y."/>
            <person name="Shindo C."/>
            <person name="Watanabe K."/>
        </authorList>
    </citation>
    <scope>NUCLEOTIDE SEQUENCE [LARGE SCALE GENOMIC DNA]</scope>
    <source>
        <strain evidence="3 4">GENT11</strain>
    </source>
</reference>
<name>A0ABN6KSV2_9FLAO</name>
<evidence type="ECO:0000313" key="3">
    <source>
        <dbReference type="EMBL" id="BDB52206.1"/>
    </source>
</evidence>
<evidence type="ECO:0000256" key="2">
    <source>
        <dbReference type="SAM" id="SignalP"/>
    </source>
</evidence>
<keyword evidence="2" id="KW-0732">Signal</keyword>
<feature type="chain" id="PRO_5045235575" description="Tail fiber protein" evidence="2">
    <location>
        <begin position="22"/>
        <end position="403"/>
    </location>
</feature>
<proteinExistence type="predicted"/>